<keyword evidence="9" id="KW-0325">Glycoprotein</keyword>
<dbReference type="GO" id="GO:0042730">
    <property type="term" value="P:fibrinolysis"/>
    <property type="evidence" value="ECO:0007669"/>
    <property type="project" value="UniProtKB-KW"/>
</dbReference>
<dbReference type="PANTHER" id="PTHR11461">
    <property type="entry name" value="SERINE PROTEASE INHIBITOR, SERPIN"/>
    <property type="match status" value="1"/>
</dbReference>
<dbReference type="Gene3D" id="2.30.39.10">
    <property type="entry name" value="Alpha-1-antitrypsin, domain 1"/>
    <property type="match status" value="1"/>
</dbReference>
<dbReference type="GO" id="GO:0004867">
    <property type="term" value="F:serine-type endopeptidase inhibitor activity"/>
    <property type="evidence" value="ECO:0007669"/>
    <property type="project" value="UniProtKB-KW"/>
</dbReference>
<evidence type="ECO:0000313" key="15">
    <source>
        <dbReference type="Proteomes" id="UP000291022"/>
    </source>
</evidence>
<dbReference type="InterPro" id="IPR042178">
    <property type="entry name" value="Serpin_sf_1"/>
</dbReference>
<keyword evidence="10" id="KW-0280">Fibrinolysis</keyword>
<dbReference type="InterPro" id="IPR023795">
    <property type="entry name" value="Serpin_CS"/>
</dbReference>
<evidence type="ECO:0000256" key="5">
    <source>
        <dbReference type="ARBA" id="ARBA00022696"/>
    </source>
</evidence>
<keyword evidence="4" id="KW-0646">Protease inhibitor</keyword>
<dbReference type="STRING" id="9643.ENSUAMP00000014238"/>
<dbReference type="GeneTree" id="ENSGT00940000159681"/>
<accession>A0A452R6N4</accession>
<keyword evidence="15" id="KW-1185">Reference proteome</keyword>
<evidence type="ECO:0000313" key="14">
    <source>
        <dbReference type="Ensembl" id="ENSUAMP00000014238.1"/>
    </source>
</evidence>
<dbReference type="GO" id="GO:0007596">
    <property type="term" value="P:blood coagulation"/>
    <property type="evidence" value="ECO:0007669"/>
    <property type="project" value="UniProtKB-KW"/>
</dbReference>
<dbReference type="AlphaFoldDB" id="A0A452R6N4"/>
<dbReference type="FunFam" id="3.30.497.10:FF:000013">
    <property type="entry name" value="Serpin family G member 1"/>
    <property type="match status" value="1"/>
</dbReference>
<comment type="similarity">
    <text evidence="2 11">Belongs to the serpin family.</text>
</comment>
<dbReference type="PROSITE" id="PS00284">
    <property type="entry name" value="SERPIN"/>
    <property type="match status" value="1"/>
</dbReference>
<keyword evidence="5" id="KW-0356">Hemostasis</keyword>
<protein>
    <submittedName>
        <fullName evidence="14">Serpin family G member 1</fullName>
    </submittedName>
</protein>
<proteinExistence type="inferred from homology"/>
<keyword evidence="6 12" id="KW-0732">Signal</keyword>
<dbReference type="InterPro" id="IPR000215">
    <property type="entry name" value="Serpin_fam"/>
</dbReference>
<evidence type="ECO:0000256" key="11">
    <source>
        <dbReference type="RuleBase" id="RU000411"/>
    </source>
</evidence>
<evidence type="ECO:0000256" key="6">
    <source>
        <dbReference type="ARBA" id="ARBA00022729"/>
    </source>
</evidence>
<evidence type="ECO:0000256" key="7">
    <source>
        <dbReference type="ARBA" id="ARBA00022900"/>
    </source>
</evidence>
<reference evidence="15" key="1">
    <citation type="submission" date="2016-06" db="EMBL/GenBank/DDBJ databases">
        <title>De novo assembly and RNA-Seq shows season-dependent expression and editing in black bear kidneys.</title>
        <authorList>
            <person name="Korstanje R."/>
            <person name="Srivastava A."/>
            <person name="Sarsani V.K."/>
            <person name="Sheehan S.M."/>
            <person name="Seger R.L."/>
            <person name="Barter M.E."/>
            <person name="Lindqvist C."/>
            <person name="Brody L.C."/>
            <person name="Mullikin J.C."/>
        </authorList>
    </citation>
    <scope>NUCLEOTIDE SEQUENCE [LARGE SCALE GENOMIC DNA]</scope>
</reference>
<evidence type="ECO:0000256" key="4">
    <source>
        <dbReference type="ARBA" id="ARBA00022690"/>
    </source>
</evidence>
<dbReference type="SUPFAM" id="SSF56574">
    <property type="entry name" value="Serpins"/>
    <property type="match status" value="1"/>
</dbReference>
<name>A0A452R6N4_URSAM</name>
<organism evidence="14 15">
    <name type="scientific">Ursus americanus</name>
    <name type="common">American black bear</name>
    <name type="synonym">Euarctos americanus</name>
    <dbReference type="NCBI Taxonomy" id="9643"/>
    <lineage>
        <taxon>Eukaryota</taxon>
        <taxon>Metazoa</taxon>
        <taxon>Chordata</taxon>
        <taxon>Craniata</taxon>
        <taxon>Vertebrata</taxon>
        <taxon>Euteleostomi</taxon>
        <taxon>Mammalia</taxon>
        <taxon>Eutheria</taxon>
        <taxon>Laurasiatheria</taxon>
        <taxon>Carnivora</taxon>
        <taxon>Caniformia</taxon>
        <taxon>Ursidae</taxon>
        <taxon>Ursus</taxon>
    </lineage>
</organism>
<dbReference type="Pfam" id="PF00079">
    <property type="entry name" value="Serpin"/>
    <property type="match status" value="1"/>
</dbReference>
<dbReference type="GO" id="GO:0005615">
    <property type="term" value="C:extracellular space"/>
    <property type="evidence" value="ECO:0007669"/>
    <property type="project" value="Ensembl"/>
</dbReference>
<dbReference type="SMART" id="SM00093">
    <property type="entry name" value="SERPIN"/>
    <property type="match status" value="1"/>
</dbReference>
<reference evidence="14" key="2">
    <citation type="submission" date="2025-08" db="UniProtKB">
        <authorList>
            <consortium name="Ensembl"/>
        </authorList>
    </citation>
    <scope>IDENTIFICATION</scope>
</reference>
<dbReference type="PANTHER" id="PTHR11461:SF159">
    <property type="entry name" value="PLASMA PROTEASE C1 INHIBITOR"/>
    <property type="match status" value="1"/>
</dbReference>
<evidence type="ECO:0000256" key="10">
    <source>
        <dbReference type="ARBA" id="ARBA00023281"/>
    </source>
</evidence>
<sequence>AGWIEEWSGGPQGPRVRADAAAQMASRLTPLTLLLLLLLLVRASSDVNVTSPNSAAESWQEESEGQIREGALTENRSVEHTVDSSTLLTVPSTVITPSTTLEPTTEPFIQSTVEPIQPTTEPLCPEPVTFCSDVESPWAESQLREALIDFSVKLYHAFSATKKAETNMAFSPFSIASLLTQVLLGAGNSTKRNLESLLSYPEDFACVHQALKTFTSKGFTTVSQIFHSPDLVIRDGFVNASQSLYGSSPRVLGNDSDVNTELINAWVAEKTNNKITQLLESLPSDTRLVLLNAVYLSGKGSPSFPFPPAKWKTVFDPKRTSMEPFYLKSSVIKAMMMNSKKYPVAHFTDATLKAKVGQLQLSHNLSLVILVPQSTKHHLEDLEKSLNPTVFKAIMKKLEMSKFQPTLLTLPRIKVKSTQDMLIVMEKLKFFDFLYDINLCGLTEDMDLQVSAMQHQTTLELTESGVEAAAASAVSVARNLLVFEVQQPFLFLLWDQRHRFPVFMGRVYDPRV</sequence>
<dbReference type="InterPro" id="IPR036186">
    <property type="entry name" value="Serpin_sf"/>
</dbReference>
<reference evidence="14" key="3">
    <citation type="submission" date="2025-09" db="UniProtKB">
        <authorList>
            <consortium name="Ensembl"/>
        </authorList>
    </citation>
    <scope>IDENTIFICATION</scope>
</reference>
<dbReference type="InterPro" id="IPR042185">
    <property type="entry name" value="Serpin_sf_2"/>
</dbReference>
<dbReference type="Proteomes" id="UP000291022">
    <property type="component" value="Unassembled WGS sequence"/>
</dbReference>
<evidence type="ECO:0000256" key="12">
    <source>
        <dbReference type="SAM" id="SignalP"/>
    </source>
</evidence>
<evidence type="ECO:0000256" key="8">
    <source>
        <dbReference type="ARBA" id="ARBA00023084"/>
    </source>
</evidence>
<evidence type="ECO:0000256" key="1">
    <source>
        <dbReference type="ARBA" id="ARBA00004613"/>
    </source>
</evidence>
<dbReference type="GO" id="GO:0001869">
    <property type="term" value="P:negative regulation of complement activation, lectin pathway"/>
    <property type="evidence" value="ECO:0007669"/>
    <property type="project" value="Ensembl"/>
</dbReference>
<gene>
    <name evidence="14" type="primary">SERPING1</name>
</gene>
<keyword evidence="8" id="KW-0094">Blood coagulation</keyword>
<evidence type="ECO:0000256" key="9">
    <source>
        <dbReference type="ARBA" id="ARBA00023180"/>
    </source>
</evidence>
<evidence type="ECO:0000256" key="2">
    <source>
        <dbReference type="ARBA" id="ARBA00009500"/>
    </source>
</evidence>
<feature type="signal peptide" evidence="12">
    <location>
        <begin position="1"/>
        <end position="45"/>
    </location>
</feature>
<keyword evidence="3" id="KW-0964">Secreted</keyword>
<dbReference type="Ensembl" id="ENSUAMT00000015975.1">
    <property type="protein sequence ID" value="ENSUAMP00000014238.1"/>
    <property type="gene ID" value="ENSUAMG00000011395.1"/>
</dbReference>
<feature type="chain" id="PRO_5019134097" evidence="12">
    <location>
        <begin position="46"/>
        <end position="512"/>
    </location>
</feature>
<keyword evidence="7" id="KW-0722">Serine protease inhibitor</keyword>
<comment type="subcellular location">
    <subcellularLocation>
        <location evidence="1">Secreted</location>
    </subcellularLocation>
</comment>
<feature type="domain" description="Serpin" evidence="13">
    <location>
        <begin position="152"/>
        <end position="510"/>
    </location>
</feature>
<dbReference type="InterPro" id="IPR023796">
    <property type="entry name" value="Serpin_dom"/>
</dbReference>
<evidence type="ECO:0000256" key="3">
    <source>
        <dbReference type="ARBA" id="ARBA00022525"/>
    </source>
</evidence>
<evidence type="ECO:0000259" key="13">
    <source>
        <dbReference type="SMART" id="SM00093"/>
    </source>
</evidence>
<dbReference type="Gene3D" id="3.30.497.10">
    <property type="entry name" value="Antithrombin, subunit I, domain 2"/>
    <property type="match status" value="1"/>
</dbReference>